<name>A0ACB6ZE15_THEGA</name>
<sequence>IEWEGTVERVSWHLSYIFLFDSRLIEIRRVETGCLVQIISGNDMRWIWDGRGANHSQAALEGSRDEIVSREPGVH</sequence>
<comment type="caution">
    <text evidence="1">The sequence shown here is derived from an EMBL/GenBank/DDBJ whole genome shotgun (WGS) entry which is preliminary data.</text>
</comment>
<feature type="non-terminal residue" evidence="1">
    <location>
        <position position="75"/>
    </location>
</feature>
<gene>
    <name evidence="1" type="ORF">BDM02DRAFT_3069740</name>
</gene>
<evidence type="ECO:0000313" key="1">
    <source>
        <dbReference type="EMBL" id="KAF9647670.1"/>
    </source>
</evidence>
<proteinExistence type="predicted"/>
<organism evidence="1 2">
    <name type="scientific">Thelephora ganbajun</name>
    <name type="common">Ganba fungus</name>
    <dbReference type="NCBI Taxonomy" id="370292"/>
    <lineage>
        <taxon>Eukaryota</taxon>
        <taxon>Fungi</taxon>
        <taxon>Dikarya</taxon>
        <taxon>Basidiomycota</taxon>
        <taxon>Agaricomycotina</taxon>
        <taxon>Agaricomycetes</taxon>
        <taxon>Thelephorales</taxon>
        <taxon>Thelephoraceae</taxon>
        <taxon>Thelephora</taxon>
    </lineage>
</organism>
<evidence type="ECO:0000313" key="2">
    <source>
        <dbReference type="Proteomes" id="UP000886501"/>
    </source>
</evidence>
<dbReference type="Proteomes" id="UP000886501">
    <property type="component" value="Unassembled WGS sequence"/>
</dbReference>
<feature type="non-terminal residue" evidence="1">
    <location>
        <position position="1"/>
    </location>
</feature>
<accession>A0ACB6ZE15</accession>
<protein>
    <submittedName>
        <fullName evidence="1">Uncharacterized protein</fullName>
    </submittedName>
</protein>
<dbReference type="EMBL" id="MU118028">
    <property type="protein sequence ID" value="KAF9647670.1"/>
    <property type="molecule type" value="Genomic_DNA"/>
</dbReference>
<reference evidence="1" key="2">
    <citation type="journal article" date="2020" name="Nat. Commun.">
        <title>Large-scale genome sequencing of mycorrhizal fungi provides insights into the early evolution of symbiotic traits.</title>
        <authorList>
            <person name="Miyauchi S."/>
            <person name="Kiss E."/>
            <person name="Kuo A."/>
            <person name="Drula E."/>
            <person name="Kohler A."/>
            <person name="Sanchez-Garcia M."/>
            <person name="Morin E."/>
            <person name="Andreopoulos B."/>
            <person name="Barry K.W."/>
            <person name="Bonito G."/>
            <person name="Buee M."/>
            <person name="Carver A."/>
            <person name="Chen C."/>
            <person name="Cichocki N."/>
            <person name="Clum A."/>
            <person name="Culley D."/>
            <person name="Crous P.W."/>
            <person name="Fauchery L."/>
            <person name="Girlanda M."/>
            <person name="Hayes R.D."/>
            <person name="Keri Z."/>
            <person name="LaButti K."/>
            <person name="Lipzen A."/>
            <person name="Lombard V."/>
            <person name="Magnuson J."/>
            <person name="Maillard F."/>
            <person name="Murat C."/>
            <person name="Nolan M."/>
            <person name="Ohm R.A."/>
            <person name="Pangilinan J."/>
            <person name="Pereira M.F."/>
            <person name="Perotto S."/>
            <person name="Peter M."/>
            <person name="Pfister S."/>
            <person name="Riley R."/>
            <person name="Sitrit Y."/>
            <person name="Stielow J.B."/>
            <person name="Szollosi G."/>
            <person name="Zifcakova L."/>
            <person name="Stursova M."/>
            <person name="Spatafora J.W."/>
            <person name="Tedersoo L."/>
            <person name="Vaario L.M."/>
            <person name="Yamada A."/>
            <person name="Yan M."/>
            <person name="Wang P."/>
            <person name="Xu J."/>
            <person name="Bruns T."/>
            <person name="Baldrian P."/>
            <person name="Vilgalys R."/>
            <person name="Dunand C."/>
            <person name="Henrissat B."/>
            <person name="Grigoriev I.V."/>
            <person name="Hibbett D."/>
            <person name="Nagy L.G."/>
            <person name="Martin F.M."/>
        </authorList>
    </citation>
    <scope>NUCLEOTIDE SEQUENCE</scope>
    <source>
        <strain evidence="1">P2</strain>
    </source>
</reference>
<reference evidence="1" key="1">
    <citation type="submission" date="2019-10" db="EMBL/GenBank/DDBJ databases">
        <authorList>
            <consortium name="DOE Joint Genome Institute"/>
            <person name="Kuo A."/>
            <person name="Miyauchi S."/>
            <person name="Kiss E."/>
            <person name="Drula E."/>
            <person name="Kohler A."/>
            <person name="Sanchez-Garcia M."/>
            <person name="Andreopoulos B."/>
            <person name="Barry K.W."/>
            <person name="Bonito G."/>
            <person name="Buee M."/>
            <person name="Carver A."/>
            <person name="Chen C."/>
            <person name="Cichocki N."/>
            <person name="Clum A."/>
            <person name="Culley D."/>
            <person name="Crous P.W."/>
            <person name="Fauchery L."/>
            <person name="Girlanda M."/>
            <person name="Hayes R."/>
            <person name="Keri Z."/>
            <person name="Labutti K."/>
            <person name="Lipzen A."/>
            <person name="Lombard V."/>
            <person name="Magnuson J."/>
            <person name="Maillard F."/>
            <person name="Morin E."/>
            <person name="Murat C."/>
            <person name="Nolan M."/>
            <person name="Ohm R."/>
            <person name="Pangilinan J."/>
            <person name="Pereira M."/>
            <person name="Perotto S."/>
            <person name="Peter M."/>
            <person name="Riley R."/>
            <person name="Sitrit Y."/>
            <person name="Stielow B."/>
            <person name="Szollosi G."/>
            <person name="Zifcakova L."/>
            <person name="Stursova M."/>
            <person name="Spatafora J.W."/>
            <person name="Tedersoo L."/>
            <person name="Vaario L.-M."/>
            <person name="Yamada A."/>
            <person name="Yan M."/>
            <person name="Wang P."/>
            <person name="Xu J."/>
            <person name="Bruns T."/>
            <person name="Baldrian P."/>
            <person name="Vilgalys R."/>
            <person name="Henrissat B."/>
            <person name="Grigoriev I.V."/>
            <person name="Hibbett D."/>
            <person name="Nagy L.G."/>
            <person name="Martin F.M."/>
        </authorList>
    </citation>
    <scope>NUCLEOTIDE SEQUENCE</scope>
    <source>
        <strain evidence="1">P2</strain>
    </source>
</reference>
<keyword evidence="2" id="KW-1185">Reference proteome</keyword>